<keyword evidence="3" id="KW-1185">Reference proteome</keyword>
<keyword evidence="1" id="KW-0472">Membrane</keyword>
<dbReference type="Proteomes" id="UP000241771">
    <property type="component" value="Unassembled WGS sequence"/>
</dbReference>
<organism evidence="2 3">
    <name type="scientific">Photobacterium sanctipauli</name>
    <dbReference type="NCBI Taxonomy" id="1342794"/>
    <lineage>
        <taxon>Bacteria</taxon>
        <taxon>Pseudomonadati</taxon>
        <taxon>Pseudomonadota</taxon>
        <taxon>Gammaproteobacteria</taxon>
        <taxon>Vibrionales</taxon>
        <taxon>Vibrionaceae</taxon>
        <taxon>Photobacterium</taxon>
    </lineage>
</organism>
<evidence type="ECO:0000313" key="3">
    <source>
        <dbReference type="Proteomes" id="UP000241771"/>
    </source>
</evidence>
<name>A0A2T3NWQ6_9GAMM</name>
<evidence type="ECO:0008006" key="4">
    <source>
        <dbReference type="Google" id="ProtNLM"/>
    </source>
</evidence>
<dbReference type="OrthoDB" id="6214359at2"/>
<evidence type="ECO:0000313" key="2">
    <source>
        <dbReference type="EMBL" id="PSW20695.1"/>
    </source>
</evidence>
<keyword evidence="1" id="KW-0812">Transmembrane</keyword>
<comment type="caution">
    <text evidence="2">The sequence shown here is derived from an EMBL/GenBank/DDBJ whole genome shotgun (WGS) entry which is preliminary data.</text>
</comment>
<accession>A0A2T3NWQ6</accession>
<dbReference type="EMBL" id="PYMA01000003">
    <property type="protein sequence ID" value="PSW20695.1"/>
    <property type="molecule type" value="Genomic_DNA"/>
</dbReference>
<keyword evidence="1" id="KW-1133">Transmembrane helix</keyword>
<feature type="transmembrane region" description="Helical" evidence="1">
    <location>
        <begin position="12"/>
        <end position="33"/>
    </location>
</feature>
<proteinExistence type="predicted"/>
<gene>
    <name evidence="2" type="ORF">C9I98_07570</name>
</gene>
<dbReference type="AlphaFoldDB" id="A0A2T3NWQ6"/>
<protein>
    <recommendedName>
        <fullName evidence="4">DNA mismatch repair protein</fullName>
    </recommendedName>
</protein>
<reference evidence="2 3" key="1">
    <citation type="submission" date="2018-01" db="EMBL/GenBank/DDBJ databases">
        <title>Whole genome sequencing of Histamine producing bacteria.</title>
        <authorList>
            <person name="Butler K."/>
        </authorList>
    </citation>
    <scope>NUCLEOTIDE SEQUENCE [LARGE SCALE GENOMIC DNA]</scope>
    <source>
        <strain evidence="2 3">DSM 100436</strain>
    </source>
</reference>
<evidence type="ECO:0000256" key="1">
    <source>
        <dbReference type="SAM" id="Phobius"/>
    </source>
</evidence>
<sequence length="183" mass="21092">MGKGRKWFIPTWTLVAVGLLLNVISALMTNFYIDDATRQANELVQQQQSNEKLITLIWQQVETVERKREHTLELVALSEMQGDVLPKPILEQVIQDLSYWLPNQNVDISVSSISVLMEQLNSVQVEQRDKINQLYLDNLELIAVHAEKMKSISQLRNLALFLQILGLALVLSRDLSRRDYAHR</sequence>